<evidence type="ECO:0000259" key="1">
    <source>
        <dbReference type="Pfam" id="PF07075"/>
    </source>
</evidence>
<protein>
    <recommendedName>
        <fullName evidence="5">DUF1343 domain-containing protein</fullName>
    </recommendedName>
</protein>
<dbReference type="Pfam" id="PF07075">
    <property type="entry name" value="NamZ_N"/>
    <property type="match status" value="1"/>
</dbReference>
<dbReference type="PIRSF" id="PIRSF016719">
    <property type="entry name" value="UCP016719"/>
    <property type="match status" value="1"/>
</dbReference>
<evidence type="ECO:0000259" key="2">
    <source>
        <dbReference type="Pfam" id="PF20732"/>
    </source>
</evidence>
<dbReference type="AlphaFoldDB" id="A0A1Q5Q1L8"/>
<dbReference type="PANTHER" id="PTHR42915:SF1">
    <property type="entry name" value="PEPTIDOGLYCAN BETA-N-ACETYLMURAMIDASE NAMZ"/>
    <property type="match status" value="1"/>
</dbReference>
<gene>
    <name evidence="3" type="ORF">BSZ39_07725</name>
</gene>
<dbReference type="GO" id="GO:0033922">
    <property type="term" value="F:peptidoglycan beta-N-acetylmuramidase activity"/>
    <property type="evidence" value="ECO:0007669"/>
    <property type="project" value="InterPro"/>
</dbReference>
<keyword evidence="4" id="KW-1185">Reference proteome</keyword>
<comment type="caution">
    <text evidence="3">The sequence shown here is derived from an EMBL/GenBank/DDBJ whole genome shotgun (WGS) entry which is preliminary data.</text>
</comment>
<dbReference type="EMBL" id="MQVR01000041">
    <property type="protein sequence ID" value="OKL53764.1"/>
    <property type="molecule type" value="Genomic_DNA"/>
</dbReference>
<proteinExistence type="predicted"/>
<accession>A0A1Q5Q1L8</accession>
<evidence type="ECO:0008006" key="5">
    <source>
        <dbReference type="Google" id="ProtNLM"/>
    </source>
</evidence>
<evidence type="ECO:0000313" key="3">
    <source>
        <dbReference type="EMBL" id="OKL53764.1"/>
    </source>
</evidence>
<dbReference type="PANTHER" id="PTHR42915">
    <property type="entry name" value="HYPOTHETICAL 460 KDA PROTEIN IN FEUA-SIGW INTERGENIC REGION [PRECURSOR]"/>
    <property type="match status" value="1"/>
</dbReference>
<organism evidence="3 4">
    <name type="scientific">Bowdeniella nasicola</name>
    <dbReference type="NCBI Taxonomy" id="208480"/>
    <lineage>
        <taxon>Bacteria</taxon>
        <taxon>Bacillati</taxon>
        <taxon>Actinomycetota</taxon>
        <taxon>Actinomycetes</taxon>
        <taxon>Actinomycetales</taxon>
        <taxon>Actinomycetaceae</taxon>
        <taxon>Bowdeniella</taxon>
    </lineage>
</organism>
<feature type="domain" description="Peptidoglycan beta-N-acetylmuramidase NamZ C-terminal" evidence="2">
    <location>
        <begin position="236"/>
        <end position="374"/>
    </location>
</feature>
<dbReference type="Gene3D" id="3.90.1150.140">
    <property type="match status" value="1"/>
</dbReference>
<feature type="domain" description="Peptidoglycan beta-N-acetylmuramidase NamZ N-terminal" evidence="1">
    <location>
        <begin position="25"/>
        <end position="231"/>
    </location>
</feature>
<reference evidence="4" key="1">
    <citation type="submission" date="2016-12" db="EMBL/GenBank/DDBJ databases">
        <authorList>
            <person name="Meng X."/>
        </authorList>
    </citation>
    <scope>NUCLEOTIDE SEQUENCE [LARGE SCALE GENOMIC DNA]</scope>
    <source>
        <strain evidence="4">DSM 19116</strain>
    </source>
</reference>
<dbReference type="Pfam" id="PF20732">
    <property type="entry name" value="NamZ_C"/>
    <property type="match status" value="1"/>
</dbReference>
<sequence>MGDGRIQLGVDRVLTDPSLLAGKRIGLVTNFTGVTGNLELSSRALLRAGVPIVALFSPEHGLRGTAQAGMSEASGDDEETGLPVVDTYRKSESDLDAAIAEHDLDVLVCDLQDIGARYYTYYATMLTCQRAAARAGVPFVVLDRPNPLGGTVVDGPGIRAGFESFIGPLSIPIRHGLTMGELARVGARLDSGAGIDVPQPTVIEMTGWERAMTWADTGLAWVPPSPNMPTPDTALAFVGTGPLEGTNLSEGRGTTRPFEIFGAPWLTADFADRLNAAGLPGVTFRTAWFTPTFSKHAGEVCCGAQLYVTDASRYPGLRVGIEILAAARESSQFAWLTPSHEEVGDRPPFIDLVWGSIDLRTLIDAGKTSALLEQLGEAATLRERDIELLSYQGKGQW</sequence>
<name>A0A1Q5Q1L8_9ACTO</name>
<dbReference type="Proteomes" id="UP000185628">
    <property type="component" value="Unassembled WGS sequence"/>
</dbReference>
<dbReference type="InterPro" id="IPR048503">
    <property type="entry name" value="NamZ_C"/>
</dbReference>
<dbReference type="InterPro" id="IPR008302">
    <property type="entry name" value="NamZ"/>
</dbReference>
<evidence type="ECO:0000313" key="4">
    <source>
        <dbReference type="Proteomes" id="UP000185628"/>
    </source>
</evidence>
<dbReference type="InterPro" id="IPR048502">
    <property type="entry name" value="NamZ_N"/>
</dbReference>
<dbReference type="Gene3D" id="3.40.50.12170">
    <property type="entry name" value="Uncharacterised protein PF07075, DUF1343"/>
    <property type="match status" value="1"/>
</dbReference>